<reference evidence="2" key="1">
    <citation type="submission" date="2020-10" db="EMBL/GenBank/DDBJ databases">
        <authorList>
            <person name="Gilroy R."/>
        </authorList>
    </citation>
    <scope>NUCLEOTIDE SEQUENCE</scope>
    <source>
        <strain evidence="2">ChiSxjej2B14-8506</strain>
    </source>
</reference>
<comment type="caution">
    <text evidence="2">The sequence shown here is derived from an EMBL/GenBank/DDBJ whole genome shotgun (WGS) entry which is preliminary data.</text>
</comment>
<dbReference type="Gene3D" id="1.10.3210.10">
    <property type="entry name" value="Hypothetical protein af1432"/>
    <property type="match status" value="1"/>
</dbReference>
<sequence>MPQTDAIPTLAQAEELLTWAQSLNPGPWVQHSQAAARAAQAIAARCNLDPERAYVLGLMHDIGRYEGVRDLHHVVAGYSLALNHGWPGVARICLTHSFPVRELDSYAGRHDCSPDELAMLRSFIASVEYDIYDELIQLCDALALPGRISLMDSRLIDVALRHGLNDYTLDRWKLYYARKAHFDALSGSNIYELFRDEIIHSVFD</sequence>
<organism evidence="2 3">
    <name type="scientific">Candidatus Fimadaptatus faecigallinarum</name>
    <dbReference type="NCBI Taxonomy" id="2840814"/>
    <lineage>
        <taxon>Bacteria</taxon>
        <taxon>Bacillati</taxon>
        <taxon>Bacillota</taxon>
        <taxon>Clostridia</taxon>
        <taxon>Eubacteriales</taxon>
        <taxon>Candidatus Fimadaptatus</taxon>
    </lineage>
</organism>
<gene>
    <name evidence="2" type="ORF">IAC59_00330</name>
</gene>
<dbReference type="Proteomes" id="UP000824123">
    <property type="component" value="Unassembled WGS sequence"/>
</dbReference>
<evidence type="ECO:0000313" key="3">
    <source>
        <dbReference type="Proteomes" id="UP000824123"/>
    </source>
</evidence>
<protein>
    <submittedName>
        <fullName evidence="2">HD domain-containing protein</fullName>
    </submittedName>
</protein>
<evidence type="ECO:0000259" key="1">
    <source>
        <dbReference type="SMART" id="SM00471"/>
    </source>
</evidence>
<dbReference type="InterPro" id="IPR006674">
    <property type="entry name" value="HD_domain"/>
</dbReference>
<feature type="domain" description="HD/PDEase" evidence="1">
    <location>
        <begin position="24"/>
        <end position="154"/>
    </location>
</feature>
<dbReference type="SUPFAM" id="SSF109604">
    <property type="entry name" value="HD-domain/PDEase-like"/>
    <property type="match status" value="1"/>
</dbReference>
<evidence type="ECO:0000313" key="2">
    <source>
        <dbReference type="EMBL" id="HIU45686.1"/>
    </source>
</evidence>
<dbReference type="InterPro" id="IPR003607">
    <property type="entry name" value="HD/PDEase_dom"/>
</dbReference>
<name>A0A9D1LPN2_9FIRM</name>
<accession>A0A9D1LPN2</accession>
<dbReference type="Pfam" id="PF01966">
    <property type="entry name" value="HD"/>
    <property type="match status" value="1"/>
</dbReference>
<proteinExistence type="predicted"/>
<dbReference type="AlphaFoldDB" id="A0A9D1LPN2"/>
<reference evidence="2" key="2">
    <citation type="journal article" date="2021" name="PeerJ">
        <title>Extensive microbial diversity within the chicken gut microbiome revealed by metagenomics and culture.</title>
        <authorList>
            <person name="Gilroy R."/>
            <person name="Ravi A."/>
            <person name="Getino M."/>
            <person name="Pursley I."/>
            <person name="Horton D.L."/>
            <person name="Alikhan N.F."/>
            <person name="Baker D."/>
            <person name="Gharbi K."/>
            <person name="Hall N."/>
            <person name="Watson M."/>
            <person name="Adriaenssens E.M."/>
            <person name="Foster-Nyarko E."/>
            <person name="Jarju S."/>
            <person name="Secka A."/>
            <person name="Antonio M."/>
            <person name="Oren A."/>
            <person name="Chaudhuri R.R."/>
            <person name="La Ragione R."/>
            <person name="Hildebrand F."/>
            <person name="Pallen M.J."/>
        </authorList>
    </citation>
    <scope>NUCLEOTIDE SEQUENCE</scope>
    <source>
        <strain evidence="2">ChiSxjej2B14-8506</strain>
    </source>
</reference>
<dbReference type="EMBL" id="DVNK01000005">
    <property type="protein sequence ID" value="HIU45686.1"/>
    <property type="molecule type" value="Genomic_DNA"/>
</dbReference>
<dbReference type="SMART" id="SM00471">
    <property type="entry name" value="HDc"/>
    <property type="match status" value="1"/>
</dbReference>